<dbReference type="GO" id="GO:0045227">
    <property type="term" value="P:capsule polysaccharide biosynthetic process"/>
    <property type="evidence" value="ECO:0007669"/>
    <property type="project" value="UniProtKB-UniPathway"/>
</dbReference>
<dbReference type="Pfam" id="PF12249">
    <property type="entry name" value="AftA_C"/>
    <property type="match status" value="1"/>
</dbReference>
<feature type="transmembrane region" description="Helical" evidence="13">
    <location>
        <begin position="35"/>
        <end position="54"/>
    </location>
</feature>
<feature type="transmembrane region" description="Helical" evidence="13">
    <location>
        <begin position="201"/>
        <end position="218"/>
    </location>
</feature>
<feature type="transmembrane region" description="Helical" evidence="13">
    <location>
        <begin position="154"/>
        <end position="172"/>
    </location>
</feature>
<keyword evidence="7" id="KW-0808">Transferase</keyword>
<evidence type="ECO:0000256" key="8">
    <source>
        <dbReference type="ARBA" id="ARBA00022692"/>
    </source>
</evidence>
<evidence type="ECO:0000256" key="10">
    <source>
        <dbReference type="ARBA" id="ARBA00023136"/>
    </source>
</evidence>
<keyword evidence="8 13" id="KW-0812">Transmembrane</keyword>
<keyword evidence="6" id="KW-1003">Cell membrane</keyword>
<evidence type="ECO:0000256" key="4">
    <source>
        <dbReference type="ARBA" id="ARBA00012037"/>
    </source>
</evidence>
<dbReference type="GO" id="GO:0005886">
    <property type="term" value="C:plasma membrane"/>
    <property type="evidence" value="ECO:0007669"/>
    <property type="project" value="UniProtKB-SubCell"/>
</dbReference>
<protein>
    <recommendedName>
        <fullName evidence="5">Galactan 5-O-arabinofuranosyltransferase</fullName>
        <ecNumber evidence="4">2.4.2.46</ecNumber>
    </recommendedName>
    <alternativeName>
        <fullName evidence="11">Arabinofuranosyltransferase AftA</fullName>
    </alternativeName>
</protein>
<dbReference type="Pfam" id="PF12250">
    <property type="entry name" value="AftA_N"/>
    <property type="match status" value="1"/>
</dbReference>
<comment type="caution">
    <text evidence="16">The sequence shown here is derived from an EMBL/GenBank/DDBJ whole genome shotgun (WGS) entry which is preliminary data.</text>
</comment>
<evidence type="ECO:0000259" key="15">
    <source>
        <dbReference type="Pfam" id="PF12250"/>
    </source>
</evidence>
<dbReference type="OrthoDB" id="4775300at2"/>
<feature type="transmembrane region" description="Helical" evidence="13">
    <location>
        <begin position="247"/>
        <end position="263"/>
    </location>
</feature>
<dbReference type="InterPro" id="IPR020959">
    <property type="entry name" value="ArabinofuranosylTrfase_AftA_C"/>
</dbReference>
<sequence length="600" mass="65010">MELALGACFAAVLSLVLQLAVNRLHVTPGTYVPEALTALASTVLVVVVFAVLAFRRGGRLRRWLKVAAAWTSLSGLATLMTALPLQGTRYYLYGASVDNPFRLQFMERMTASSGLADMNYYGVPSYYPAGWFWLGGHFANVVHLEGWAAYKPYSIVWLAITPVVAFTLWSLVTPRRLALLASVATIFTGFISQGVEEPYSWPTAAWLPPVAVFAWTVLRRREGVRFWPLALIGGYLGFAAMTYTLNFFFAVLVIVALAVVVGVRDRRVAPLVRRVAVIAVVSAPLALVTWGPFLLAGGLGKPNTAAHHLPANSTSFPTPFVPGSVFGFLCLAGLVWLLVRARQQAIAAALLVATGAVYFWFAASTLALAAHTTLLAFRVIIPLDVTLAVAGVFAGVELVRRAPWRVPAVALVVACGAAVALAQISVSDGVREGLQAAEDDSYPTGVNAGGRHDPDEDRGWSSRLIATIDQLSGRPPTDDIVLSANGYLLSYAPYWGFQHTSAQYANPLADYGQRNAEIRYWATSASPQELLARLAANPHTPPNVFVLRNHETTLTMGVVSDVFPRTPDIRVDDVPFDRTLFDSPEFVQRAVGPFTVIVRR</sequence>
<evidence type="ECO:0000256" key="7">
    <source>
        <dbReference type="ARBA" id="ARBA00022679"/>
    </source>
</evidence>
<evidence type="ECO:0000259" key="14">
    <source>
        <dbReference type="Pfam" id="PF12249"/>
    </source>
</evidence>
<evidence type="ECO:0000256" key="5">
    <source>
        <dbReference type="ARBA" id="ARBA00020482"/>
    </source>
</evidence>
<evidence type="ECO:0000256" key="12">
    <source>
        <dbReference type="ARBA" id="ARBA00034030"/>
    </source>
</evidence>
<comment type="pathway">
    <text evidence="2">Cell wall biogenesis; cell wall polysaccharide biosynthesis.</text>
</comment>
<dbReference type="GO" id="GO:0044038">
    <property type="term" value="P:cell wall macromolecule biosynthetic process"/>
    <property type="evidence" value="ECO:0007669"/>
    <property type="project" value="InterPro"/>
</dbReference>
<feature type="transmembrane region" description="Helical" evidence="13">
    <location>
        <begin position="177"/>
        <end position="195"/>
    </location>
</feature>
<keyword evidence="10 13" id="KW-0472">Membrane</keyword>
<evidence type="ECO:0000256" key="9">
    <source>
        <dbReference type="ARBA" id="ARBA00022989"/>
    </source>
</evidence>
<evidence type="ECO:0000313" key="16">
    <source>
        <dbReference type="EMBL" id="TVT21569.1"/>
    </source>
</evidence>
<dbReference type="EMBL" id="VJZA01000025">
    <property type="protein sequence ID" value="TVT21569.1"/>
    <property type="molecule type" value="Genomic_DNA"/>
</dbReference>
<proteinExistence type="inferred from homology"/>
<feature type="transmembrane region" description="Helical" evidence="13">
    <location>
        <begin position="320"/>
        <end position="339"/>
    </location>
</feature>
<dbReference type="AlphaFoldDB" id="A0A558ABC7"/>
<comment type="catalytic activity">
    <reaction evidence="12">
        <text>Adds an alpha-D-arabinofuranosyl group from trans,octacis-decaprenylphospho-beta-D-arabinofuranose at the 5-O-position of the eighth, tenth and twelfth galactofuranose unit of the galactofuranan chain of [beta-D-galactofuranosyl-(1-&gt;5)-beta-D-galactofuranosyl-(1-&gt;6)]14-beta-D-galactofuranosyl-(1-&gt;5)-beta-D-galactofuranosyl-(1-&gt;4)-alpha-L-rhamnopyranosyl-(1-&gt;3)-N-acetyl-alpha-D-glucosaminyl-diphospho-trans,octacis-decaprenol.</text>
        <dbReference type="EC" id="2.4.2.46"/>
    </reaction>
</comment>
<feature type="transmembrane region" description="Helical" evidence="13">
    <location>
        <begin position="275"/>
        <end position="300"/>
    </location>
</feature>
<evidence type="ECO:0000313" key="17">
    <source>
        <dbReference type="Proteomes" id="UP000318578"/>
    </source>
</evidence>
<name>A0A558ABC7_9PSEU</name>
<organism evidence="16 17">
    <name type="scientific">Amycolatopsis acidiphila</name>
    <dbReference type="NCBI Taxonomy" id="715473"/>
    <lineage>
        <taxon>Bacteria</taxon>
        <taxon>Bacillati</taxon>
        <taxon>Actinomycetota</taxon>
        <taxon>Actinomycetes</taxon>
        <taxon>Pseudonocardiales</taxon>
        <taxon>Pseudonocardiaceae</taxon>
        <taxon>Amycolatopsis</taxon>
    </lineage>
</organism>
<dbReference type="InterPro" id="IPR020963">
    <property type="entry name" value="ArabinofuranosylTrfase_AftA_N"/>
</dbReference>
<evidence type="ECO:0000256" key="3">
    <source>
        <dbReference type="ARBA" id="ARBA00009655"/>
    </source>
</evidence>
<dbReference type="GO" id="GO:0016757">
    <property type="term" value="F:glycosyltransferase activity"/>
    <property type="evidence" value="ECO:0007669"/>
    <property type="project" value="InterPro"/>
</dbReference>
<comment type="similarity">
    <text evidence="3">Belongs to the glycosyltransferase 85 family.</text>
</comment>
<gene>
    <name evidence="16" type="ORF">FNH06_16520</name>
</gene>
<keyword evidence="17" id="KW-1185">Reference proteome</keyword>
<dbReference type="RefSeq" id="WP_144639281.1">
    <property type="nucleotide sequence ID" value="NZ_BNAX01000034.1"/>
</dbReference>
<keyword evidence="9 13" id="KW-1133">Transmembrane helix</keyword>
<dbReference type="Proteomes" id="UP000318578">
    <property type="component" value="Unassembled WGS sequence"/>
</dbReference>
<feature type="transmembrane region" description="Helical" evidence="13">
    <location>
        <begin position="346"/>
        <end position="369"/>
    </location>
</feature>
<accession>A0A558ABC7</accession>
<evidence type="ECO:0000256" key="13">
    <source>
        <dbReference type="SAM" id="Phobius"/>
    </source>
</evidence>
<feature type="transmembrane region" description="Helical" evidence="13">
    <location>
        <begin position="375"/>
        <end position="396"/>
    </location>
</feature>
<evidence type="ECO:0000256" key="2">
    <source>
        <dbReference type="ARBA" id="ARBA00004776"/>
    </source>
</evidence>
<evidence type="ECO:0000256" key="6">
    <source>
        <dbReference type="ARBA" id="ARBA00022475"/>
    </source>
</evidence>
<dbReference type="EC" id="2.4.2.46" evidence="4"/>
<reference evidence="16 17" key="1">
    <citation type="submission" date="2019-07" db="EMBL/GenBank/DDBJ databases">
        <title>New species of Amycolatopsis and Streptomyces.</title>
        <authorList>
            <person name="Duangmal K."/>
            <person name="Teo W.F.A."/>
            <person name="Lipun K."/>
        </authorList>
    </citation>
    <scope>NUCLEOTIDE SEQUENCE [LARGE SCALE GENOMIC DNA]</scope>
    <source>
        <strain evidence="16 17">JCM 30562</strain>
    </source>
</reference>
<dbReference type="UniPathway" id="UPA00963"/>
<evidence type="ECO:0000256" key="11">
    <source>
        <dbReference type="ARBA" id="ARBA00033184"/>
    </source>
</evidence>
<feature type="transmembrane region" description="Helical" evidence="13">
    <location>
        <begin position="66"/>
        <end position="85"/>
    </location>
</feature>
<feature type="transmembrane region" description="Helical" evidence="13">
    <location>
        <begin position="225"/>
        <end position="241"/>
    </location>
</feature>
<feature type="domain" description="Arabinofuranosyltransferase AftA N-terminal" evidence="15">
    <location>
        <begin position="3"/>
        <end position="399"/>
    </location>
</feature>
<feature type="domain" description="Arabinofuranosyltransferase AftA C-terminal" evidence="14">
    <location>
        <begin position="434"/>
        <end position="599"/>
    </location>
</feature>
<comment type="subcellular location">
    <subcellularLocation>
        <location evidence="1">Cell membrane</location>
        <topology evidence="1">Multi-pass membrane protein</topology>
    </subcellularLocation>
</comment>
<feature type="transmembrane region" description="Helical" evidence="13">
    <location>
        <begin position="408"/>
        <end position="426"/>
    </location>
</feature>
<evidence type="ECO:0000256" key="1">
    <source>
        <dbReference type="ARBA" id="ARBA00004651"/>
    </source>
</evidence>